<dbReference type="GO" id="GO:0005524">
    <property type="term" value="F:ATP binding"/>
    <property type="evidence" value="ECO:0007669"/>
    <property type="project" value="UniProtKB-KW"/>
</dbReference>
<dbReference type="SUPFAM" id="SSF55785">
    <property type="entry name" value="PYP-like sensor domain (PAS domain)"/>
    <property type="match status" value="1"/>
</dbReference>
<name>A0A0H3AMH0_VIBC3</name>
<organism evidence="16 17">
    <name type="scientific">Vibrio cholerae serotype O1 (strain ATCC 39541 / Classical Ogawa 395 / O395)</name>
    <dbReference type="NCBI Taxonomy" id="345073"/>
    <lineage>
        <taxon>Bacteria</taxon>
        <taxon>Pseudomonadati</taxon>
        <taxon>Pseudomonadota</taxon>
        <taxon>Gammaproteobacteria</taxon>
        <taxon>Vibrionales</taxon>
        <taxon>Vibrionaceae</taxon>
        <taxon>Vibrio</taxon>
    </lineage>
</organism>
<dbReference type="Gene3D" id="3.30.450.20">
    <property type="entry name" value="PAS domain"/>
    <property type="match status" value="2"/>
</dbReference>
<dbReference type="Pfam" id="PF13188">
    <property type="entry name" value="PAS_8"/>
    <property type="match status" value="1"/>
</dbReference>
<dbReference type="CDD" id="cd06225">
    <property type="entry name" value="HAMP"/>
    <property type="match status" value="1"/>
</dbReference>
<keyword evidence="12" id="KW-1133">Transmembrane helix</keyword>
<evidence type="ECO:0000256" key="11">
    <source>
        <dbReference type="PROSITE-ProRule" id="PRU00169"/>
    </source>
</evidence>
<feature type="transmembrane region" description="Helical" evidence="12">
    <location>
        <begin position="65"/>
        <end position="85"/>
    </location>
</feature>
<dbReference type="PANTHER" id="PTHR43047:SF72">
    <property type="entry name" value="OSMOSENSING HISTIDINE PROTEIN KINASE SLN1"/>
    <property type="match status" value="1"/>
</dbReference>
<dbReference type="CDD" id="cd17538">
    <property type="entry name" value="REC_D1_PleD-like"/>
    <property type="match status" value="1"/>
</dbReference>
<evidence type="ECO:0000259" key="15">
    <source>
        <dbReference type="PROSITE" id="PS50885"/>
    </source>
</evidence>
<dbReference type="CDD" id="cd18774">
    <property type="entry name" value="PDC2_HK_sensor"/>
    <property type="match status" value="1"/>
</dbReference>
<evidence type="ECO:0000259" key="14">
    <source>
        <dbReference type="PROSITE" id="PS50110"/>
    </source>
</evidence>
<evidence type="ECO:0000256" key="3">
    <source>
        <dbReference type="ARBA" id="ARBA00012438"/>
    </source>
</evidence>
<evidence type="ECO:0000256" key="6">
    <source>
        <dbReference type="ARBA" id="ARBA00022741"/>
    </source>
</evidence>
<dbReference type="PROSITE" id="PS50110">
    <property type="entry name" value="RESPONSE_REGULATORY"/>
    <property type="match status" value="1"/>
</dbReference>
<dbReference type="SMART" id="SM00448">
    <property type="entry name" value="REC"/>
    <property type="match status" value="1"/>
</dbReference>
<dbReference type="PANTHER" id="PTHR43047">
    <property type="entry name" value="TWO-COMPONENT HISTIDINE PROTEIN KINASE"/>
    <property type="match status" value="1"/>
</dbReference>
<dbReference type="InterPro" id="IPR001789">
    <property type="entry name" value="Sig_transdc_resp-reg_receiver"/>
</dbReference>
<dbReference type="Gene3D" id="1.10.287.130">
    <property type="match status" value="1"/>
</dbReference>
<evidence type="ECO:0000256" key="8">
    <source>
        <dbReference type="ARBA" id="ARBA00022801"/>
    </source>
</evidence>
<dbReference type="RefSeq" id="WP_001883436.1">
    <property type="nucleotide sequence ID" value="NC_009457.1"/>
</dbReference>
<dbReference type="PROSITE" id="PS50109">
    <property type="entry name" value="HIS_KIN"/>
    <property type="match status" value="1"/>
</dbReference>
<keyword evidence="7 16" id="KW-0418">Kinase</keyword>
<dbReference type="Pfam" id="PF00672">
    <property type="entry name" value="HAMP"/>
    <property type="match status" value="1"/>
</dbReference>
<keyword evidence="5" id="KW-0808">Transferase</keyword>
<evidence type="ECO:0000256" key="5">
    <source>
        <dbReference type="ARBA" id="ARBA00022679"/>
    </source>
</evidence>
<dbReference type="KEGG" id="vcr:VC395_0639"/>
<dbReference type="InterPro" id="IPR011006">
    <property type="entry name" value="CheY-like_superfamily"/>
</dbReference>
<dbReference type="Pfam" id="PF02518">
    <property type="entry name" value="HATPase_c"/>
    <property type="match status" value="1"/>
</dbReference>
<sequence length="1177" mass="133134">MRLCPRFSLDLLVKVKKLVNFVTLGFSCLSPTHAWRSPQSFTESNTLIMFRFYRKQKFKRLQNTLMAAFLALSIIPLTITALFFLHSHSKDLEQQSTSYLVSVRDNKQQQVIDYMMAKESEVMGFVRSELAYASGGRFYGLVNAFQRLDVSIEAAREHAQQRYITGSGDQIKTSVLPQSSSYVGSERYRLLHKRYHWAYLELLKRSDFDDILLVDIDGNVVYSIYKYDNFGTNLLTGKYQDTNLGHTFKRLEQTVNEQRKTNEDFTPVVISDFVQEDGKQYAWLGAPIIQQGYLHSYAMFRLPSNAITKLIAEGSSNPSMQTILVGQDHRSRTLTSAEIAVEKSKAVVDLALSGKRAVGTYTNTDGEQIIAAYAPINLKNIHWALVVELPEKEAFARVRQLEKLFVFAMLTAIVLVVIASHYLSNFITSPLLKLTWAAERVSAGDLDEAMINTERKDEIGRLAVSFERMQRSIREKISLIKSQNKELESNLLIIRKQNDELQLANKLKDEFLATTSHELRTPLHGMIGIAEALISGANGPISAAHKYQLDIIISSGQRLATLVDDLLDYHKMRYGALDIQRCAVDLSSATRLVLELSHHLLGKKTLRIINQVSEQPVWVSADPQRLEQVLYNLIGNAIKYTSEGKIVISATYIDDKVRVQVVDTGQGIPAEQLEHIFEPLIQAGHDASRYRQGAGLGLSISRQLIELMHGTLYVSSQPMVGTTFSFTLPLASEEEIAQARLTELPHFQAPEVLDSELPEQSNLPENEHGPLLLVADDEPVNLRVLDSFLRLEGYRVHTAQDGHQVLEAIKREKPELVLLDIMMPGMSGYQVCEKLRQTYDHAELPIIMLTALNQSDDRVRGFEAGANDYLSKPFNKQELAARIVAHLTASKAELRRIENAQLQKELKHRAMVEASLLETQGRLLEQLESAPEAILCVKEGNKVRFANEAAARLFRRTPEQLKRSNAEELIAPKFLNIEQEHYCGNIDVYVDDVRQHLSADVLRLPQGSGLQAMYIFNVGGSVNAARIHNLETAVEALSSYAFEGDKDKLQKLKELGGEFTRLADKASGEYQSKQDLMRAVLVEAMTSALNYWERVSGQSKFTFAEQSGLWRVYLDRSTLQTRTLDKYLRIETLPKTPRWRTVLNSLDYILEHCKEAGPERTHIEMQRDKLQKLLTSE</sequence>
<keyword evidence="4 11" id="KW-0597">Phosphoprotein</keyword>
<dbReference type="PROSITE" id="PS51257">
    <property type="entry name" value="PROKAR_LIPOPROTEIN"/>
    <property type="match status" value="1"/>
</dbReference>
<feature type="domain" description="Histidine kinase" evidence="13">
    <location>
        <begin position="514"/>
        <end position="732"/>
    </location>
</feature>
<keyword evidence="6" id="KW-0547">Nucleotide-binding</keyword>
<dbReference type="PATRIC" id="fig|345073.21.peg.620"/>
<keyword evidence="12" id="KW-0812">Transmembrane</keyword>
<gene>
    <name evidence="16" type="ordered locus">VC0395_A0150</name>
</gene>
<dbReference type="EMBL" id="CP000627">
    <property type="protein sequence ID" value="ABQ22071.1"/>
    <property type="molecule type" value="Genomic_DNA"/>
</dbReference>
<dbReference type="CDD" id="cd00082">
    <property type="entry name" value="HisKA"/>
    <property type="match status" value="1"/>
</dbReference>
<dbReference type="InterPro" id="IPR003660">
    <property type="entry name" value="HAMP_dom"/>
</dbReference>
<dbReference type="eggNOG" id="COG2205">
    <property type="taxonomic scope" value="Bacteria"/>
</dbReference>
<proteinExistence type="predicted"/>
<evidence type="ECO:0000256" key="1">
    <source>
        <dbReference type="ARBA" id="ARBA00000085"/>
    </source>
</evidence>
<keyword evidence="8" id="KW-0378">Hydrolase</keyword>
<dbReference type="InterPro" id="IPR000014">
    <property type="entry name" value="PAS"/>
</dbReference>
<dbReference type="SUPFAM" id="SSF158472">
    <property type="entry name" value="HAMP domain-like"/>
    <property type="match status" value="1"/>
</dbReference>
<dbReference type="EC" id="2.7.13.3" evidence="3"/>
<protein>
    <recommendedName>
        <fullName evidence="3">histidine kinase</fullName>
        <ecNumber evidence="3">2.7.13.3</ecNumber>
    </recommendedName>
</protein>
<feature type="domain" description="HAMP" evidence="15">
    <location>
        <begin position="425"/>
        <end position="478"/>
    </location>
</feature>
<evidence type="ECO:0000256" key="2">
    <source>
        <dbReference type="ARBA" id="ARBA00004370"/>
    </source>
</evidence>
<evidence type="ECO:0000256" key="12">
    <source>
        <dbReference type="SAM" id="Phobius"/>
    </source>
</evidence>
<evidence type="ECO:0000313" key="17">
    <source>
        <dbReference type="Proteomes" id="UP000000249"/>
    </source>
</evidence>
<dbReference type="Pfam" id="PF00512">
    <property type="entry name" value="HisKA"/>
    <property type="match status" value="1"/>
</dbReference>
<accession>A0A0H3AMH0</accession>
<dbReference type="SMR" id="A0A0H3AMH0"/>
<evidence type="ECO:0000313" key="16">
    <source>
        <dbReference type="EMBL" id="ABQ22071.1"/>
    </source>
</evidence>
<dbReference type="Gene3D" id="3.40.50.2300">
    <property type="match status" value="1"/>
</dbReference>
<dbReference type="SMART" id="SM00304">
    <property type="entry name" value="HAMP"/>
    <property type="match status" value="1"/>
</dbReference>
<keyword evidence="10" id="KW-0902">Two-component regulatory system</keyword>
<evidence type="ECO:0000256" key="9">
    <source>
        <dbReference type="ARBA" id="ARBA00022840"/>
    </source>
</evidence>
<dbReference type="SMART" id="SM00091">
    <property type="entry name" value="PAS"/>
    <property type="match status" value="1"/>
</dbReference>
<dbReference type="GO" id="GO:0016787">
    <property type="term" value="F:hydrolase activity"/>
    <property type="evidence" value="ECO:0007669"/>
    <property type="project" value="UniProtKB-KW"/>
</dbReference>
<dbReference type="eggNOG" id="COG2770">
    <property type="taxonomic scope" value="Bacteria"/>
</dbReference>
<evidence type="ECO:0000256" key="4">
    <source>
        <dbReference type="ARBA" id="ARBA00022553"/>
    </source>
</evidence>
<dbReference type="CDD" id="cd22890">
    <property type="entry name" value="ChiS-DBD"/>
    <property type="match status" value="1"/>
</dbReference>
<dbReference type="InterPro" id="IPR003594">
    <property type="entry name" value="HATPase_dom"/>
</dbReference>
<dbReference type="FunFam" id="3.40.50.2300:FF:000121">
    <property type="entry name" value="Sensor histidine kinase RcsC"/>
    <property type="match status" value="1"/>
</dbReference>
<dbReference type="Gene3D" id="1.10.8.500">
    <property type="entry name" value="HAMP domain in histidine kinase"/>
    <property type="match status" value="1"/>
</dbReference>
<dbReference type="InterPro" id="IPR005467">
    <property type="entry name" value="His_kinase_dom"/>
</dbReference>
<dbReference type="CDD" id="cd16922">
    <property type="entry name" value="HATPase_EvgS-ArcB-TorS-like"/>
    <property type="match status" value="1"/>
</dbReference>
<dbReference type="KEGG" id="vco:VC0395_A0150"/>
<evidence type="ECO:0000256" key="7">
    <source>
        <dbReference type="ARBA" id="ARBA00022777"/>
    </source>
</evidence>
<feature type="domain" description="Response regulatory" evidence="14">
    <location>
        <begin position="771"/>
        <end position="887"/>
    </location>
</feature>
<dbReference type="Pfam" id="PF00072">
    <property type="entry name" value="Response_reg"/>
    <property type="match status" value="1"/>
</dbReference>
<dbReference type="SUPFAM" id="SSF47384">
    <property type="entry name" value="Homodimeric domain of signal transducing histidine kinase"/>
    <property type="match status" value="1"/>
</dbReference>
<dbReference type="InterPro" id="IPR035965">
    <property type="entry name" value="PAS-like_dom_sf"/>
</dbReference>
<feature type="modified residue" description="4-aspartylphosphate" evidence="11">
    <location>
        <position position="820"/>
    </location>
</feature>
<dbReference type="InterPro" id="IPR003661">
    <property type="entry name" value="HisK_dim/P_dom"/>
</dbReference>
<dbReference type="SMART" id="SM00388">
    <property type="entry name" value="HisKA"/>
    <property type="match status" value="1"/>
</dbReference>
<dbReference type="InterPro" id="IPR036890">
    <property type="entry name" value="HATPase_C_sf"/>
</dbReference>
<dbReference type="SUPFAM" id="SSF55874">
    <property type="entry name" value="ATPase domain of HSP90 chaperone/DNA topoisomerase II/histidine kinase"/>
    <property type="match status" value="1"/>
</dbReference>
<dbReference type="Proteomes" id="UP000000249">
    <property type="component" value="Chromosome 1"/>
</dbReference>
<dbReference type="GO" id="GO:0009927">
    <property type="term" value="F:histidine phosphotransfer kinase activity"/>
    <property type="evidence" value="ECO:0007669"/>
    <property type="project" value="TreeGrafter"/>
</dbReference>
<dbReference type="SUPFAM" id="SSF52172">
    <property type="entry name" value="CheY-like"/>
    <property type="match status" value="1"/>
</dbReference>
<evidence type="ECO:0000259" key="13">
    <source>
        <dbReference type="PROSITE" id="PS50109"/>
    </source>
</evidence>
<keyword evidence="12" id="KW-0472">Membrane</keyword>
<dbReference type="GO" id="GO:0000155">
    <property type="term" value="F:phosphorelay sensor kinase activity"/>
    <property type="evidence" value="ECO:0007669"/>
    <property type="project" value="InterPro"/>
</dbReference>
<dbReference type="GO" id="GO:0005886">
    <property type="term" value="C:plasma membrane"/>
    <property type="evidence" value="ECO:0007669"/>
    <property type="project" value="UniProtKB-ARBA"/>
</dbReference>
<comment type="subcellular location">
    <subcellularLocation>
        <location evidence="2">Membrane</location>
    </subcellularLocation>
</comment>
<feature type="transmembrane region" description="Helical" evidence="12">
    <location>
        <begin position="404"/>
        <end position="423"/>
    </location>
</feature>
<evidence type="ECO:0000256" key="10">
    <source>
        <dbReference type="ARBA" id="ARBA00023012"/>
    </source>
</evidence>
<dbReference type="InterPro" id="IPR036097">
    <property type="entry name" value="HisK_dim/P_sf"/>
</dbReference>
<dbReference type="SMART" id="SM00387">
    <property type="entry name" value="HATPase_c"/>
    <property type="match status" value="1"/>
</dbReference>
<comment type="catalytic activity">
    <reaction evidence="1">
        <text>ATP + protein L-histidine = ADP + protein N-phospho-L-histidine.</text>
        <dbReference type="EC" id="2.7.13.3"/>
    </reaction>
</comment>
<dbReference type="AlphaFoldDB" id="A0A0H3AMH0"/>
<dbReference type="Gene3D" id="3.30.565.10">
    <property type="entry name" value="Histidine kinase-like ATPase, C-terminal domain"/>
    <property type="match status" value="1"/>
</dbReference>
<dbReference type="eggNOG" id="COG0745">
    <property type="taxonomic scope" value="Bacteria"/>
</dbReference>
<reference evidence="16 17" key="1">
    <citation type="submission" date="2007-03" db="EMBL/GenBank/DDBJ databases">
        <authorList>
            <person name="Heidelberg J."/>
        </authorList>
    </citation>
    <scope>NUCLEOTIDE SEQUENCE [LARGE SCALE GENOMIC DNA]</scope>
    <source>
        <strain evidence="17">ATCC 39541 / Classical Ogawa 395 / O395</strain>
    </source>
</reference>
<dbReference type="PROSITE" id="PS50885">
    <property type="entry name" value="HAMP"/>
    <property type="match status" value="1"/>
</dbReference>
<dbReference type="InterPro" id="IPR004358">
    <property type="entry name" value="Sig_transdc_His_kin-like_C"/>
</dbReference>
<keyword evidence="9" id="KW-0067">ATP-binding</keyword>
<dbReference type="PRINTS" id="PR00344">
    <property type="entry name" value="BCTRLSENSOR"/>
</dbReference>
<dbReference type="FunFam" id="3.30.565.10:FF:000006">
    <property type="entry name" value="Sensor histidine kinase WalK"/>
    <property type="match status" value="1"/>
</dbReference>